<dbReference type="OrthoDB" id="1274115at2759"/>
<evidence type="ECO:0000313" key="6">
    <source>
        <dbReference type="Proteomes" id="UP000256964"/>
    </source>
</evidence>
<dbReference type="EMBL" id="KZ857409">
    <property type="protein sequence ID" value="RDX48768.1"/>
    <property type="molecule type" value="Genomic_DNA"/>
</dbReference>
<evidence type="ECO:0000256" key="4">
    <source>
        <dbReference type="RuleBase" id="RU000363"/>
    </source>
</evidence>
<dbReference type="PROSITE" id="PS00061">
    <property type="entry name" value="ADH_SHORT"/>
    <property type="match status" value="1"/>
</dbReference>
<evidence type="ECO:0000256" key="3">
    <source>
        <dbReference type="ARBA" id="ARBA00023002"/>
    </source>
</evidence>
<accession>A0A371D8C8</accession>
<organism evidence="5 6">
    <name type="scientific">Lentinus brumalis</name>
    <dbReference type="NCBI Taxonomy" id="2498619"/>
    <lineage>
        <taxon>Eukaryota</taxon>
        <taxon>Fungi</taxon>
        <taxon>Dikarya</taxon>
        <taxon>Basidiomycota</taxon>
        <taxon>Agaricomycotina</taxon>
        <taxon>Agaricomycetes</taxon>
        <taxon>Polyporales</taxon>
        <taxon>Polyporaceae</taxon>
        <taxon>Lentinus</taxon>
    </lineage>
</organism>
<dbReference type="Pfam" id="PF00106">
    <property type="entry name" value="adh_short"/>
    <property type="match status" value="1"/>
</dbReference>
<evidence type="ECO:0000256" key="1">
    <source>
        <dbReference type="ARBA" id="ARBA00006484"/>
    </source>
</evidence>
<reference evidence="5 6" key="1">
    <citation type="journal article" date="2018" name="Biotechnol. Biofuels">
        <title>Integrative visual omics of the white-rot fungus Polyporus brumalis exposes the biotechnological potential of its oxidative enzymes for delignifying raw plant biomass.</title>
        <authorList>
            <person name="Miyauchi S."/>
            <person name="Rancon A."/>
            <person name="Drula E."/>
            <person name="Hage H."/>
            <person name="Chaduli D."/>
            <person name="Favel A."/>
            <person name="Grisel S."/>
            <person name="Henrissat B."/>
            <person name="Herpoel-Gimbert I."/>
            <person name="Ruiz-Duenas F.J."/>
            <person name="Chevret D."/>
            <person name="Hainaut M."/>
            <person name="Lin J."/>
            <person name="Wang M."/>
            <person name="Pangilinan J."/>
            <person name="Lipzen A."/>
            <person name="Lesage-Meessen L."/>
            <person name="Navarro D."/>
            <person name="Riley R."/>
            <person name="Grigoriev I.V."/>
            <person name="Zhou S."/>
            <person name="Raouche S."/>
            <person name="Rosso M.N."/>
        </authorList>
    </citation>
    <scope>NUCLEOTIDE SEQUENCE [LARGE SCALE GENOMIC DNA]</scope>
    <source>
        <strain evidence="5 6">BRFM 1820</strain>
    </source>
</reference>
<sequence>MANTTSPRVWFITGCSTGLGRSLVELVLENGEIVVASARNPTSLDDLVAKYPSTRLLALKLDITQPEQIKAAFSRTKAAFGRIDILVNNAGMTSLGEVELMDEAKGREILETNFWGTLNVTKEAVRFFRDENPSGLGGRLLQMSSFLGLTGAGCSAAGYYVASKFALEGITETLSTELDPKWNIKITLLEPGWIRSALPSKVTWSPTDPHPAYAANPSLPTTALRTQDLVNATFIPWKNTRRCVEVIYKVAALQDPPLHFVLGKDAIGATRAKIADLAGSMDKYETWSEGLEE</sequence>
<keyword evidence="3" id="KW-0560">Oxidoreductase</keyword>
<proteinExistence type="inferred from homology"/>
<dbReference type="PRINTS" id="PR00081">
    <property type="entry name" value="GDHRDH"/>
</dbReference>
<dbReference type="PANTHER" id="PTHR43976">
    <property type="entry name" value="SHORT CHAIN DEHYDROGENASE"/>
    <property type="match status" value="1"/>
</dbReference>
<dbReference type="Proteomes" id="UP000256964">
    <property type="component" value="Unassembled WGS sequence"/>
</dbReference>
<gene>
    <name evidence="5" type="ORF">OH76DRAFT_1418774</name>
</gene>
<dbReference type="InterPro" id="IPR002347">
    <property type="entry name" value="SDR_fam"/>
</dbReference>
<evidence type="ECO:0000256" key="2">
    <source>
        <dbReference type="ARBA" id="ARBA00022857"/>
    </source>
</evidence>
<evidence type="ECO:0000313" key="5">
    <source>
        <dbReference type="EMBL" id="RDX48768.1"/>
    </source>
</evidence>
<dbReference type="Gene3D" id="3.40.50.720">
    <property type="entry name" value="NAD(P)-binding Rossmann-like Domain"/>
    <property type="match status" value="1"/>
</dbReference>
<dbReference type="InterPro" id="IPR051911">
    <property type="entry name" value="SDR_oxidoreductase"/>
</dbReference>
<keyword evidence="2" id="KW-0521">NADP</keyword>
<name>A0A371D8C8_9APHY</name>
<dbReference type="InterPro" id="IPR036291">
    <property type="entry name" value="NAD(P)-bd_dom_sf"/>
</dbReference>
<dbReference type="AlphaFoldDB" id="A0A371D8C8"/>
<dbReference type="SUPFAM" id="SSF51735">
    <property type="entry name" value="NAD(P)-binding Rossmann-fold domains"/>
    <property type="match status" value="1"/>
</dbReference>
<dbReference type="InterPro" id="IPR020904">
    <property type="entry name" value="Sc_DH/Rdtase_CS"/>
</dbReference>
<comment type="similarity">
    <text evidence="1 4">Belongs to the short-chain dehydrogenases/reductases (SDR) family.</text>
</comment>
<dbReference type="PRINTS" id="PR00080">
    <property type="entry name" value="SDRFAMILY"/>
</dbReference>
<dbReference type="STRING" id="139420.A0A371D8C8"/>
<protein>
    <submittedName>
        <fullName evidence="5">NAD-P-binding protein</fullName>
    </submittedName>
</protein>
<dbReference type="CDD" id="cd05374">
    <property type="entry name" value="17beta-HSD-like_SDR_c"/>
    <property type="match status" value="1"/>
</dbReference>
<keyword evidence="6" id="KW-1185">Reference proteome</keyword>
<dbReference type="PANTHER" id="PTHR43976:SF16">
    <property type="entry name" value="SHORT-CHAIN DEHYDROGENASE_REDUCTASE FAMILY PROTEIN"/>
    <property type="match status" value="1"/>
</dbReference>
<dbReference type="GO" id="GO:0016491">
    <property type="term" value="F:oxidoreductase activity"/>
    <property type="evidence" value="ECO:0007669"/>
    <property type="project" value="UniProtKB-KW"/>
</dbReference>